<evidence type="ECO:0000313" key="3">
    <source>
        <dbReference type="Proteomes" id="UP000678393"/>
    </source>
</evidence>
<dbReference type="Proteomes" id="UP000678393">
    <property type="component" value="Unassembled WGS sequence"/>
</dbReference>
<dbReference type="EMBL" id="CAJHNH020003002">
    <property type="protein sequence ID" value="CAG5128298.1"/>
    <property type="molecule type" value="Genomic_DNA"/>
</dbReference>
<comment type="caution">
    <text evidence="2">The sequence shown here is derived from an EMBL/GenBank/DDBJ whole genome shotgun (WGS) entry which is preliminary data.</text>
</comment>
<feature type="signal peptide" evidence="1">
    <location>
        <begin position="1"/>
        <end position="16"/>
    </location>
</feature>
<evidence type="ECO:0000256" key="1">
    <source>
        <dbReference type="SAM" id="SignalP"/>
    </source>
</evidence>
<dbReference type="OrthoDB" id="6053000at2759"/>
<accession>A0A8S3ZJL6</accession>
<evidence type="ECO:0008006" key="4">
    <source>
        <dbReference type="Google" id="ProtNLM"/>
    </source>
</evidence>
<name>A0A8S3ZJL6_9EUPU</name>
<keyword evidence="1" id="KW-0732">Signal</keyword>
<sequence length="395" mass="43680">MWQVILCMIIFALAEAQQIVVTNGTSGQQCPWRRCINGYADCVNGKTCVCRPPRQLDPNNGHFGCYRNNNVFGEVYNDPEVRNMNNETSPFPFPCRYLLTSLTTVLRIRKKNVGFCKCDLHAFNLKYKGKLYVGGFDLACRINNNVLYEQIGFSTRIVGIANNGVYTYSEEGTLSYLPDGPWTSTPVDITGAGVTVRSHYDTVNNQAVMEIPECGSRITFVAYDVESRLQQQQTPGLSFTFNCALQPYFHEHDRVIATAPKRFGGQTYAELAQTPFSITEALLIRAFTSGVVQNHPGASPQCTSIGNILAACSQPNLDKTAKGCFWMWEKPKFVRCIDPGNYTEPVMELYEKCAGVHCAGTPTCNNFVSDMTGSGCSTVSGIPQLTDIVNGNFCP</sequence>
<gene>
    <name evidence="2" type="ORF">CUNI_LOCUS13856</name>
</gene>
<keyword evidence="3" id="KW-1185">Reference proteome</keyword>
<feature type="chain" id="PRO_5035926802" description="VWFD domain-containing protein" evidence="1">
    <location>
        <begin position="17"/>
        <end position="395"/>
    </location>
</feature>
<reference evidence="2" key="1">
    <citation type="submission" date="2021-04" db="EMBL/GenBank/DDBJ databases">
        <authorList>
            <consortium name="Molecular Ecology Group"/>
        </authorList>
    </citation>
    <scope>NUCLEOTIDE SEQUENCE</scope>
</reference>
<proteinExistence type="predicted"/>
<organism evidence="2 3">
    <name type="scientific">Candidula unifasciata</name>
    <dbReference type="NCBI Taxonomy" id="100452"/>
    <lineage>
        <taxon>Eukaryota</taxon>
        <taxon>Metazoa</taxon>
        <taxon>Spiralia</taxon>
        <taxon>Lophotrochozoa</taxon>
        <taxon>Mollusca</taxon>
        <taxon>Gastropoda</taxon>
        <taxon>Heterobranchia</taxon>
        <taxon>Euthyneura</taxon>
        <taxon>Panpulmonata</taxon>
        <taxon>Eupulmonata</taxon>
        <taxon>Stylommatophora</taxon>
        <taxon>Helicina</taxon>
        <taxon>Helicoidea</taxon>
        <taxon>Geomitridae</taxon>
        <taxon>Candidula</taxon>
    </lineage>
</organism>
<evidence type="ECO:0000313" key="2">
    <source>
        <dbReference type="EMBL" id="CAG5128298.1"/>
    </source>
</evidence>
<dbReference type="AlphaFoldDB" id="A0A8S3ZJL6"/>
<protein>
    <recommendedName>
        <fullName evidence="4">VWFD domain-containing protein</fullName>
    </recommendedName>
</protein>